<keyword evidence="2" id="KW-1185">Reference proteome</keyword>
<dbReference type="EMBL" id="JYDL01000018">
    <property type="protein sequence ID" value="KRX24313.1"/>
    <property type="molecule type" value="Genomic_DNA"/>
</dbReference>
<dbReference type="Proteomes" id="UP000054630">
    <property type="component" value="Unassembled WGS sequence"/>
</dbReference>
<evidence type="ECO:0000313" key="1">
    <source>
        <dbReference type="EMBL" id="KRX24313.1"/>
    </source>
</evidence>
<sequence length="43" mass="4771">MSRYHITHLQHAGKAAGFFLSLNGEQSGLTSRQQPPNLTLSFE</sequence>
<proteinExistence type="predicted"/>
<evidence type="ECO:0000313" key="2">
    <source>
        <dbReference type="Proteomes" id="UP000054630"/>
    </source>
</evidence>
<name>A0A0V0SC52_9BILA</name>
<reference evidence="1 2" key="1">
    <citation type="submission" date="2015-01" db="EMBL/GenBank/DDBJ databases">
        <title>Evolution of Trichinella species and genotypes.</title>
        <authorList>
            <person name="Korhonen P.K."/>
            <person name="Edoardo P."/>
            <person name="Giuseppe L.R."/>
            <person name="Gasser R.B."/>
        </authorList>
    </citation>
    <scope>NUCLEOTIDE SEQUENCE [LARGE SCALE GENOMIC DNA]</scope>
    <source>
        <strain evidence="1">ISS37</strain>
    </source>
</reference>
<protein>
    <submittedName>
        <fullName evidence="1">Uncharacterized protein</fullName>
    </submittedName>
</protein>
<dbReference type="AlphaFoldDB" id="A0A0V0SC52"/>
<organism evidence="1 2">
    <name type="scientific">Trichinella nelsoni</name>
    <dbReference type="NCBI Taxonomy" id="6336"/>
    <lineage>
        <taxon>Eukaryota</taxon>
        <taxon>Metazoa</taxon>
        <taxon>Ecdysozoa</taxon>
        <taxon>Nematoda</taxon>
        <taxon>Enoplea</taxon>
        <taxon>Dorylaimia</taxon>
        <taxon>Trichinellida</taxon>
        <taxon>Trichinellidae</taxon>
        <taxon>Trichinella</taxon>
    </lineage>
</organism>
<comment type="caution">
    <text evidence="1">The sequence shown here is derived from an EMBL/GenBank/DDBJ whole genome shotgun (WGS) entry which is preliminary data.</text>
</comment>
<gene>
    <name evidence="1" type="ORF">T07_7760</name>
</gene>
<accession>A0A0V0SC52</accession>
<dbReference type="OrthoDB" id="10270258at2759"/>